<dbReference type="EMBL" id="CP002830">
    <property type="protein sequence ID" value="AEI67638.1"/>
    <property type="molecule type" value="Genomic_DNA"/>
</dbReference>
<sequence>MQNDYFVLMRERSQQHPLLTWDQEYLQFLKASPVKVSAPVKLKLGEPIPPRPVMVDHHSLPSPVVSSRLKEAFEAAGLPGVQFVPADVQVGDAVLRYWLMHMWRTFPCMDRQRSVFEETEVGHVLLSLDKLVLDETVLQEVPLEERRAFMLEEDTVHLFHRTVVERVLALTPPPVGLRFIPVAEWGDSSAFR</sequence>
<dbReference type="Pfam" id="PF07791">
    <property type="entry name" value="Imm11"/>
    <property type="match status" value="1"/>
</dbReference>
<accession>F8CK82</accession>
<evidence type="ECO:0000313" key="2">
    <source>
        <dbReference type="EMBL" id="AEI67638.1"/>
    </source>
</evidence>
<evidence type="ECO:0000313" key="3">
    <source>
        <dbReference type="Proteomes" id="UP000000488"/>
    </source>
</evidence>
<feature type="domain" description="Immunity MXAN-0049 protein" evidence="1">
    <location>
        <begin position="49"/>
        <end position="182"/>
    </location>
</feature>
<dbReference type="InterPro" id="IPR012433">
    <property type="entry name" value="Imm11"/>
</dbReference>
<organism evidence="2 3">
    <name type="scientific">Myxococcus fulvus (strain ATCC BAA-855 / HW-1)</name>
    <dbReference type="NCBI Taxonomy" id="483219"/>
    <lineage>
        <taxon>Bacteria</taxon>
        <taxon>Pseudomonadati</taxon>
        <taxon>Myxococcota</taxon>
        <taxon>Myxococcia</taxon>
        <taxon>Myxococcales</taxon>
        <taxon>Cystobacterineae</taxon>
        <taxon>Myxococcaceae</taxon>
        <taxon>Myxococcus</taxon>
    </lineage>
</organism>
<protein>
    <recommendedName>
        <fullName evidence="1">Immunity MXAN-0049 protein domain-containing protein</fullName>
    </recommendedName>
</protein>
<proteinExistence type="predicted"/>
<dbReference type="HOGENOM" id="CLU_1413837_0_0_7"/>
<dbReference type="AlphaFoldDB" id="F8CK82"/>
<gene>
    <name evidence="2" type="ordered locus">LILAB_28785</name>
</gene>
<reference evidence="2 3" key="1">
    <citation type="journal article" date="2011" name="J. Bacteriol.">
        <title>Genome sequence of the halotolerant marine bacterium Myxococcus fulvus HW-1.</title>
        <authorList>
            <person name="Li Z.F."/>
            <person name="Li X."/>
            <person name="Liu H."/>
            <person name="Liu X."/>
            <person name="Han K."/>
            <person name="Wu Z.H."/>
            <person name="Hu W."/>
            <person name="Li F.F."/>
            <person name="Li Y.Z."/>
        </authorList>
    </citation>
    <scope>NUCLEOTIDE SEQUENCE [LARGE SCALE GENOMIC DNA]</scope>
    <source>
        <strain evidence="3">ATCC BAA-855 / HW-1</strain>
    </source>
</reference>
<name>F8CK82_MYXFH</name>
<dbReference type="KEGG" id="mfu:LILAB_28785"/>
<dbReference type="Proteomes" id="UP000000488">
    <property type="component" value="Chromosome"/>
</dbReference>
<evidence type="ECO:0000259" key="1">
    <source>
        <dbReference type="Pfam" id="PF07791"/>
    </source>
</evidence>